<reference evidence="4" key="1">
    <citation type="submission" date="2021-01" db="EMBL/GenBank/DDBJ databases">
        <title>Whole genome shotgun sequence of Spirilliplanes yamanashiensis NBRC 15828.</title>
        <authorList>
            <person name="Komaki H."/>
            <person name="Tamura T."/>
        </authorList>
    </citation>
    <scope>NUCLEOTIDE SEQUENCE</scope>
    <source>
        <strain evidence="4">NBRC 15828</strain>
    </source>
</reference>
<dbReference type="Pfam" id="PF01832">
    <property type="entry name" value="Glucosaminidase"/>
    <property type="match status" value="1"/>
</dbReference>
<dbReference type="PRINTS" id="PR01002">
    <property type="entry name" value="FLGFLGJ"/>
</dbReference>
<organism evidence="4 5">
    <name type="scientific">Spirilliplanes yamanashiensis</name>
    <dbReference type="NCBI Taxonomy" id="42233"/>
    <lineage>
        <taxon>Bacteria</taxon>
        <taxon>Bacillati</taxon>
        <taxon>Actinomycetota</taxon>
        <taxon>Actinomycetes</taxon>
        <taxon>Micromonosporales</taxon>
        <taxon>Micromonosporaceae</taxon>
        <taxon>Spirilliplanes</taxon>
    </lineage>
</organism>
<dbReference type="AlphaFoldDB" id="A0A8J3Y7F5"/>
<name>A0A8J3Y7F5_9ACTN</name>
<dbReference type="Proteomes" id="UP000652013">
    <property type="component" value="Unassembled WGS sequence"/>
</dbReference>
<accession>A0A8J3Y7F5</accession>
<feature type="chain" id="PRO_5039190749" description="Mannosyl-glycoprotein endo-beta-N-acetylglucosamidase-like domain-containing protein" evidence="2">
    <location>
        <begin position="31"/>
        <end position="363"/>
    </location>
</feature>
<feature type="domain" description="Mannosyl-glycoprotein endo-beta-N-acetylglucosamidase-like" evidence="3">
    <location>
        <begin position="204"/>
        <end position="362"/>
    </location>
</feature>
<evidence type="ECO:0000256" key="2">
    <source>
        <dbReference type="SAM" id="SignalP"/>
    </source>
</evidence>
<proteinExistence type="predicted"/>
<evidence type="ECO:0000313" key="4">
    <source>
        <dbReference type="EMBL" id="GIJ03286.1"/>
    </source>
</evidence>
<keyword evidence="5" id="KW-1185">Reference proteome</keyword>
<dbReference type="InterPro" id="IPR002901">
    <property type="entry name" value="MGlyc_endo_b_GlcNAc-like_dom"/>
</dbReference>
<keyword evidence="2" id="KW-0732">Signal</keyword>
<dbReference type="EMBL" id="BOOY01000018">
    <property type="protein sequence ID" value="GIJ03286.1"/>
    <property type="molecule type" value="Genomic_DNA"/>
</dbReference>
<dbReference type="SMART" id="SM00047">
    <property type="entry name" value="LYZ2"/>
    <property type="match status" value="1"/>
</dbReference>
<evidence type="ECO:0000313" key="5">
    <source>
        <dbReference type="Proteomes" id="UP000652013"/>
    </source>
</evidence>
<dbReference type="InterPro" id="IPR051056">
    <property type="entry name" value="Glycosyl_Hydrolase_73"/>
</dbReference>
<feature type="signal peptide" evidence="2">
    <location>
        <begin position="1"/>
        <end position="30"/>
    </location>
</feature>
<dbReference type="RefSeq" id="WP_203938547.1">
    <property type="nucleotide sequence ID" value="NZ_BAAAGJ010000005.1"/>
</dbReference>
<comment type="caution">
    <text evidence="4">The sequence shown here is derived from an EMBL/GenBank/DDBJ whole genome shotgun (WGS) entry which is preliminary data.</text>
</comment>
<sequence length="363" mass="39005">MPRVRRCATVALTALVLATTPALNAPAAHAAAGITATARTGGAPLNARSGPSTADGAVREIANGSRLAVRCQVYGQLVSGEVRRTAYWSRLSDGSYISNGYIRWSPRPPRLTWCHGTSPATATARVPGGQLSVRSAPRTGATKVASVRDGFRFQVACQAWGSRVSGTVRTSPLWYRVLPGRYVSAAFVAWSPGAPSLPFCGQAPATVPATNAGFIARVAPGARAGRVHYGVPASVTIAQAILESGWGRSMLTRRDHNYFGIKCFGTPGTIASGCRTYGTHECEGNDCYRTSASFRAYRSPYASIVDHGHFLRVNSRYRNAFKYTNAPNAFVREIHKAGYATSPTYSKNLIGIMQKYGLYRYDR</sequence>
<dbReference type="GO" id="GO:0004040">
    <property type="term" value="F:amidase activity"/>
    <property type="evidence" value="ECO:0007669"/>
    <property type="project" value="InterPro"/>
</dbReference>
<dbReference type="PANTHER" id="PTHR33308">
    <property type="entry name" value="PEPTIDOGLYCAN HYDROLASE FLGJ"/>
    <property type="match status" value="1"/>
</dbReference>
<dbReference type="Gene3D" id="1.10.530.10">
    <property type="match status" value="1"/>
</dbReference>
<dbReference type="PANTHER" id="PTHR33308:SF9">
    <property type="entry name" value="PEPTIDOGLYCAN HYDROLASE FLGJ"/>
    <property type="match status" value="1"/>
</dbReference>
<keyword evidence="1" id="KW-0378">Hydrolase</keyword>
<evidence type="ECO:0000256" key="1">
    <source>
        <dbReference type="ARBA" id="ARBA00022801"/>
    </source>
</evidence>
<evidence type="ECO:0000259" key="3">
    <source>
        <dbReference type="SMART" id="SM00047"/>
    </source>
</evidence>
<dbReference type="NCBIfam" id="NF038016">
    <property type="entry name" value="sporang_Gsm"/>
    <property type="match status" value="1"/>
</dbReference>
<protein>
    <recommendedName>
        <fullName evidence="3">Mannosyl-glycoprotein endo-beta-N-acetylglucosamidase-like domain-containing protein</fullName>
    </recommendedName>
</protein>
<gene>
    <name evidence="4" type="ORF">Sya03_26380</name>
</gene>